<keyword evidence="1" id="KW-0472">Membrane</keyword>
<protein>
    <submittedName>
        <fullName evidence="2">Uncharacterized protein</fullName>
    </submittedName>
</protein>
<feature type="transmembrane region" description="Helical" evidence="1">
    <location>
        <begin position="1636"/>
        <end position="1660"/>
    </location>
</feature>
<evidence type="ECO:0000256" key="1">
    <source>
        <dbReference type="SAM" id="Phobius"/>
    </source>
</evidence>
<feature type="transmembrane region" description="Helical" evidence="1">
    <location>
        <begin position="1672"/>
        <end position="1695"/>
    </location>
</feature>
<keyword evidence="1" id="KW-1133">Transmembrane helix</keyword>
<keyword evidence="1" id="KW-0812">Transmembrane</keyword>
<accession>A0A326RPX8</accession>
<organism evidence="2 3">
    <name type="scientific">Algoriphagus aquaeductus</name>
    <dbReference type="NCBI Taxonomy" id="475299"/>
    <lineage>
        <taxon>Bacteria</taxon>
        <taxon>Pseudomonadati</taxon>
        <taxon>Bacteroidota</taxon>
        <taxon>Cytophagia</taxon>
        <taxon>Cytophagales</taxon>
        <taxon>Cyclobacteriaceae</taxon>
        <taxon>Algoriphagus</taxon>
    </lineage>
</organism>
<reference evidence="2 3" key="1">
    <citation type="submission" date="2018-06" db="EMBL/GenBank/DDBJ databases">
        <title>Genomic Encyclopedia of Archaeal and Bacterial Type Strains, Phase II (KMG-II): from individual species to whole genera.</title>
        <authorList>
            <person name="Goeker M."/>
        </authorList>
    </citation>
    <scope>NUCLEOTIDE SEQUENCE [LARGE SCALE GENOMIC DNA]</scope>
    <source>
        <strain evidence="2 3">T4</strain>
    </source>
</reference>
<evidence type="ECO:0000313" key="2">
    <source>
        <dbReference type="EMBL" id="PZV81613.1"/>
    </source>
</evidence>
<dbReference type="RefSeq" id="WP_111393601.1">
    <property type="nucleotide sequence ID" value="NZ_QKTX01000010.1"/>
</dbReference>
<keyword evidence="3" id="KW-1185">Reference proteome</keyword>
<sequence>MEQDLIQSLLAQVFSQLQAESAPEKKSFDEGLKKFAKAIHYQQPESVSPSKLSIQSADFFFQSRLQKAQISKIEKIAEEVSKEKIEEADTRVFIRETPIRSAQIPGSVPAWGQGAKVEQSIGPLTRIDGRQVFIDVYRVVKLIALRKQGTLEPLILFKAQFSEPKIKVIGAAPVEVTDTYKIVEGSVWIKASLIASNAPNDRYIGLQVKSGEIKLSVKPTLQGTNLVLANSTTATTQLALSPSKATEGPKKKHGIDAREAELTTPAQMNFSFGGVAAPKINSVGNAAWKIYGRSAGFTFQSNKAPTFSPQLNRVLIPLACSESTFGVPKIGSPMVTFEGQGQVTQSWWGIPAATLDIQAPLEAAGAGGIVQDFKSGVKASWKGMEGNPISLGNAQILVDPGRIAMTAIQGSSQDSFQKLEHWKDELNLYGTHIQLTFPSPLGFLYNSTAEGIEAIITNCHADVQTDRPKQVNGHSVAVKTKDSLVLFAGSDTANLFYLIDDNVMWDNKLPFDKVPKFKNIALALENALFTVSPVNGVMIFGKCDESWKKITESQTFLVFGLLSYLPTLPDPYLANFGIFGRIGGKGGSFDQITQWMFCRIIQKPVPNEYDDVKVSFHFGQGNQQVAGGAATRSSNLSGGDAIMSSKLSTAALPDVPVSTLKTVAGIAINEVPNYEEEYSKKAGQLESDYFALLDVSSNANQIGVSMGINPMQRRVIRETTGIARNTGEGQMTIQSSQEEIITIEGMQVKVPGHFARVFLLPQVAWEPAWNTAEKEQPMDPPKWFNYYPNDGGPSRILNSSVEKVTLSPIPLTQFLVEKFQQQKADLITQFTLPFGLKSVGLLDHSNDYPLVKPKVEFNAPSFSDGLIGGIQIRAIGGDSGKKDSNSALNDFPMFKGFTMQLNNILNLQGHSTGASTLGDSVTRIFNGEFAGLTGDPKGVPVTTIDFTGYGASVFSNWLSPTAAIASTSQAKFDVFLGRTAHEIIQVKSIVYPWGIRVVRTITLFRASSGFVYRMDSGWQPESDGRFDFRYKYWDTTVTPVPGINPETGKPDWPEIPVEPFDIYPGVLKGLYNIKNIKEDASLADFDTKDWVQNGGTFINVLGELVKHNEAEPKEIPIFCRPVWFDADVELENLVQGHKNNRTPAKKILGYVQLAPTGFTLTPQRFRELLDLQGGLIGGDIDCVMDINQSGQLMRLTRFDFSHAQNKDNTKIIFVASARGSAILPKTGSWSMVQHQVGTGDVIPLPNHVPIPLIRDGKWTPSFYTVPLANVNKLIRMAAPSELLRAPVPSTINFGLLQTTATQKALMLTPSFILGEKKLFSKTPPLFADAYSLMAGNSIFPNAGNAIDEFGKAFPILTGTGSGLSQTKAFVERSDVKDLAANVFELMSIEVQKQGQAIVDQGFKLLAGKANAQLQKALAFDLPPFETYLVDTEALKIYIEYVTKKKQTDANYVDGKLNFDIDSFATDAAKTWKSRTNNLSMVVDLGIFKGLMRIKGNFDAQKGKEAGFPGEKDSDFPSLGYPTPEIEFHEALEPVIELLQLLASLNEGRYGDVMKKGLEIAMSNAGEIWEYKFEAKKEIPLVRFPPEQNLYDAPTTPLKLEAGLELGVYFNAALKVTTDPKQLLPTAGAYIQFRGGLQVMCASVGVGTIFAVGEVVLKLACDTKIGPSLAMKFGFGASIAVGLPVIGTVSVTYIVGCELYASLEKVTVTAYMLFKGRASLAGGLVSVTIYIEASGSVTRIPAQNRTNCTASVTFGLDISICFVINISFEETWQETRQIA</sequence>
<feature type="transmembrane region" description="Helical" evidence="1">
    <location>
        <begin position="1707"/>
        <end position="1730"/>
    </location>
</feature>
<proteinExistence type="predicted"/>
<dbReference type="EMBL" id="QKTX01000010">
    <property type="protein sequence ID" value="PZV81613.1"/>
    <property type="molecule type" value="Genomic_DNA"/>
</dbReference>
<dbReference type="Proteomes" id="UP000248917">
    <property type="component" value="Unassembled WGS sequence"/>
</dbReference>
<dbReference type="OrthoDB" id="8444443at2"/>
<gene>
    <name evidence="2" type="ORF">CLV31_110146</name>
</gene>
<evidence type="ECO:0000313" key="3">
    <source>
        <dbReference type="Proteomes" id="UP000248917"/>
    </source>
</evidence>
<comment type="caution">
    <text evidence="2">The sequence shown here is derived from an EMBL/GenBank/DDBJ whole genome shotgun (WGS) entry which is preliminary data.</text>
</comment>
<name>A0A326RPX8_9BACT</name>